<keyword evidence="6" id="KW-1185">Reference proteome</keyword>
<keyword evidence="1" id="KW-0479">Metal-binding</keyword>
<keyword evidence="1" id="KW-0863">Zinc-finger</keyword>
<evidence type="ECO:0008006" key="7">
    <source>
        <dbReference type="Google" id="ProtNLM"/>
    </source>
</evidence>
<keyword evidence="1" id="KW-0862">Zinc</keyword>
<feature type="compositionally biased region" description="Polar residues" evidence="2">
    <location>
        <begin position="263"/>
        <end position="284"/>
    </location>
</feature>
<dbReference type="SMART" id="SM01025">
    <property type="entry name" value="BEN"/>
    <property type="match status" value="1"/>
</dbReference>
<organism evidence="5 6">
    <name type="scientific">Clytia hemisphaerica</name>
    <dbReference type="NCBI Taxonomy" id="252671"/>
    <lineage>
        <taxon>Eukaryota</taxon>
        <taxon>Metazoa</taxon>
        <taxon>Cnidaria</taxon>
        <taxon>Hydrozoa</taxon>
        <taxon>Hydroidolina</taxon>
        <taxon>Leptothecata</taxon>
        <taxon>Obeliida</taxon>
        <taxon>Clytiidae</taxon>
        <taxon>Clytia</taxon>
    </lineage>
</organism>
<evidence type="ECO:0000256" key="2">
    <source>
        <dbReference type="SAM" id="MobiDB-lite"/>
    </source>
</evidence>
<dbReference type="Gene3D" id="1.10.10.2590">
    <property type="entry name" value="BEN domain"/>
    <property type="match status" value="1"/>
</dbReference>
<feature type="domain" description="BEN" evidence="4">
    <location>
        <begin position="397"/>
        <end position="500"/>
    </location>
</feature>
<dbReference type="GO" id="GO:0003677">
    <property type="term" value="F:DNA binding"/>
    <property type="evidence" value="ECO:0007669"/>
    <property type="project" value="InterPro"/>
</dbReference>
<dbReference type="EnsemblMetazoa" id="CLYHEMT013632.1">
    <property type="protein sequence ID" value="CLYHEMP013632.1"/>
    <property type="gene ID" value="CLYHEMG013632"/>
</dbReference>
<evidence type="ECO:0000259" key="3">
    <source>
        <dbReference type="PROSITE" id="PS50157"/>
    </source>
</evidence>
<dbReference type="AlphaFoldDB" id="A0A7M6DK29"/>
<dbReference type="InterPro" id="IPR018379">
    <property type="entry name" value="BEN_domain"/>
</dbReference>
<dbReference type="GO" id="GO:0000792">
    <property type="term" value="C:heterochromatin"/>
    <property type="evidence" value="ECO:0007669"/>
    <property type="project" value="InterPro"/>
</dbReference>
<accession>A0A7M6DK29</accession>
<dbReference type="RefSeq" id="XP_066919465.1">
    <property type="nucleotide sequence ID" value="XM_067063364.1"/>
</dbReference>
<reference evidence="5" key="1">
    <citation type="submission" date="2021-01" db="UniProtKB">
        <authorList>
            <consortium name="EnsemblMetazoa"/>
        </authorList>
    </citation>
    <scope>IDENTIFICATION</scope>
</reference>
<evidence type="ECO:0000313" key="5">
    <source>
        <dbReference type="EnsemblMetazoa" id="CLYHEMP013632.1"/>
    </source>
</evidence>
<protein>
    <recommendedName>
        <fullName evidence="7">C2H2-type domain-containing protein</fullName>
    </recommendedName>
</protein>
<sequence>MENSESSNHSSNSSQPLLVSTVLSTNVLHAKIGSNSTPKDKLRRCKKCRKTFKNHGTYLSHVRFHKNNLKLKNRYGSKNKSDVFQQQEFQCKTCNATCTGIPAFLDHMKRHSDQQMDVTSYIADDGRNQLQNEEVNISDQTIELSQALSDQNAQLSNEELQQISAFQQQSNAQQMVFPQGNAGLHIEIPSHIKTLSFNNSNNSNSNTAQITQLNTLMKSIESLHSKIDVVIKHLNIPLDAEGNPLPPATELPAATQTIEVNPQSNVTDANPSEQKNSPDTSQQHEQQKTDLDEDTEGETAVLLEGFPPSYSLVQAAKEQQQQEFYALTLSGRNPQQLTQATSNDLKMLKGKTGGSVDFWVPSTNQHYILAEAQTDEDTDELTIPLADTPSTSSSTNHSLSPPIPASVIEKVFIESRSRANFAKNLTFAIYSKEERYNRNCTGRVFGRAQNKQQLDPEKLAAVKEATFNKYPCGPNLVDITWRKECITAIDSGLRNEHRASLKGGNTLVHGQEPGTNNVLATDAHHIEEQNQVTQQTHHQMVANYPLGQQQHTPQPQQHVVQQDTQQAQQIEIESKIEGILAE</sequence>
<dbReference type="PANTHER" id="PTHR28665:SF1">
    <property type="entry name" value="BEN DOMAIN-CONTAINING PROTEIN 3"/>
    <property type="match status" value="1"/>
</dbReference>
<dbReference type="GO" id="GO:0000183">
    <property type="term" value="P:rDNA heterochromatin formation"/>
    <property type="evidence" value="ECO:0007669"/>
    <property type="project" value="InterPro"/>
</dbReference>
<dbReference type="Proteomes" id="UP000594262">
    <property type="component" value="Unplaced"/>
</dbReference>
<dbReference type="GO" id="GO:0008270">
    <property type="term" value="F:zinc ion binding"/>
    <property type="evidence" value="ECO:0007669"/>
    <property type="project" value="UniProtKB-KW"/>
</dbReference>
<dbReference type="OrthoDB" id="5976767at2759"/>
<dbReference type="PROSITE" id="PS00028">
    <property type="entry name" value="ZINC_FINGER_C2H2_1"/>
    <property type="match status" value="2"/>
</dbReference>
<dbReference type="InterPro" id="IPR013087">
    <property type="entry name" value="Znf_C2H2_type"/>
</dbReference>
<dbReference type="Pfam" id="PF12874">
    <property type="entry name" value="zf-met"/>
    <property type="match status" value="1"/>
</dbReference>
<dbReference type="SMART" id="SM00355">
    <property type="entry name" value="ZnF_C2H2"/>
    <property type="match status" value="2"/>
</dbReference>
<feature type="domain" description="C2H2-type" evidence="3">
    <location>
        <begin position="43"/>
        <end position="70"/>
    </location>
</feature>
<evidence type="ECO:0000256" key="1">
    <source>
        <dbReference type="PROSITE-ProRule" id="PRU00042"/>
    </source>
</evidence>
<dbReference type="InterPro" id="IPR033583">
    <property type="entry name" value="BEND3"/>
</dbReference>
<dbReference type="PROSITE" id="PS51457">
    <property type="entry name" value="BEN"/>
    <property type="match status" value="1"/>
</dbReference>
<dbReference type="PROSITE" id="PS50157">
    <property type="entry name" value="ZINC_FINGER_C2H2_2"/>
    <property type="match status" value="1"/>
</dbReference>
<evidence type="ECO:0000259" key="4">
    <source>
        <dbReference type="PROSITE" id="PS51457"/>
    </source>
</evidence>
<proteinExistence type="predicted"/>
<dbReference type="PANTHER" id="PTHR28665">
    <property type="entry name" value="BEN DOMAIN-CONTAINING PROTEIN 3"/>
    <property type="match status" value="1"/>
</dbReference>
<dbReference type="Gene3D" id="3.30.160.60">
    <property type="entry name" value="Classic Zinc Finger"/>
    <property type="match status" value="1"/>
</dbReference>
<name>A0A7M6DK29_9CNID</name>
<feature type="region of interest" description="Disordered" evidence="2">
    <location>
        <begin position="263"/>
        <end position="296"/>
    </location>
</feature>
<dbReference type="GeneID" id="136806786"/>
<dbReference type="Pfam" id="PF10523">
    <property type="entry name" value="BEN"/>
    <property type="match status" value="1"/>
</dbReference>
<evidence type="ECO:0000313" key="6">
    <source>
        <dbReference type="Proteomes" id="UP000594262"/>
    </source>
</evidence>